<keyword evidence="7" id="KW-0448">Lipopolysaccharide biosynthesis</keyword>
<dbReference type="PANTHER" id="PTHR42755:SF1">
    <property type="entry name" value="3-DEOXY-D-MANNO-OCTULOSONIC ACID TRANSFERASE, MITOCHONDRIAL-RELATED"/>
    <property type="match status" value="1"/>
</dbReference>
<dbReference type="EMBL" id="BAABGA010000120">
    <property type="protein sequence ID" value="GAA4472117.1"/>
    <property type="molecule type" value="Genomic_DNA"/>
</dbReference>
<evidence type="ECO:0000256" key="2">
    <source>
        <dbReference type="ARBA" id="ARBA00012621"/>
    </source>
</evidence>
<dbReference type="InterPro" id="IPR039901">
    <property type="entry name" value="Kdotransferase"/>
</dbReference>
<dbReference type="PANTHER" id="PTHR42755">
    <property type="entry name" value="3-DEOXY-MANNO-OCTULOSONATE CYTIDYLYLTRANSFERASE"/>
    <property type="match status" value="1"/>
</dbReference>
<comment type="subcellular location">
    <subcellularLocation>
        <location evidence="7">Cell membrane</location>
    </subcellularLocation>
</comment>
<comment type="caution">
    <text evidence="9">The sequence shown here is derived from an EMBL/GenBank/DDBJ whole genome shotgun (WGS) entry which is preliminary data.</text>
</comment>
<dbReference type="Pfam" id="PF04413">
    <property type="entry name" value="Glycos_transf_N"/>
    <property type="match status" value="1"/>
</dbReference>
<dbReference type="Gene3D" id="3.40.50.11720">
    <property type="entry name" value="3-Deoxy-D-manno-octulosonic-acid transferase, N-terminal domain"/>
    <property type="match status" value="1"/>
</dbReference>
<dbReference type="Proteomes" id="UP001500840">
    <property type="component" value="Unassembled WGS sequence"/>
</dbReference>
<dbReference type="RefSeq" id="WP_345328134.1">
    <property type="nucleotide sequence ID" value="NZ_BAABGA010000120.1"/>
</dbReference>
<comment type="similarity">
    <text evidence="7">Belongs to the glycosyltransferase group 1 family.</text>
</comment>
<evidence type="ECO:0000256" key="1">
    <source>
        <dbReference type="ARBA" id="ARBA00004713"/>
    </source>
</evidence>
<protein>
    <recommendedName>
        <fullName evidence="3 7">3-deoxy-D-manno-octulosonic acid transferase</fullName>
        <shortName evidence="7">Kdo transferase</shortName>
        <ecNumber evidence="2 7">2.4.99.12</ecNumber>
    </recommendedName>
    <alternativeName>
        <fullName evidence="5 7">Lipid IV(A) 3-deoxy-D-manno-octulosonic acid transferase</fullName>
    </alternativeName>
</protein>
<accession>A0ABP8NVP6</accession>
<comment type="pathway">
    <text evidence="1 7">Bacterial outer membrane biogenesis; LPS core biosynthesis.</text>
</comment>
<feature type="domain" description="3-deoxy-D-manno-octulosonic-acid transferase N-terminal" evidence="8">
    <location>
        <begin position="48"/>
        <end position="212"/>
    </location>
</feature>
<keyword evidence="4 7" id="KW-0808">Transferase</keyword>
<keyword evidence="7" id="KW-0812">Transmembrane</keyword>
<comment type="catalytic activity">
    <reaction evidence="6 7">
        <text>lipid IVA (E. coli) + CMP-3-deoxy-beta-D-manno-octulosonate = alpha-Kdo-(2-&gt;6)-lipid IVA (E. coli) + CMP + H(+)</text>
        <dbReference type="Rhea" id="RHEA:28066"/>
        <dbReference type="ChEBI" id="CHEBI:15378"/>
        <dbReference type="ChEBI" id="CHEBI:58603"/>
        <dbReference type="ChEBI" id="CHEBI:60364"/>
        <dbReference type="ChEBI" id="CHEBI:60377"/>
        <dbReference type="ChEBI" id="CHEBI:85987"/>
        <dbReference type="EC" id="2.4.99.12"/>
    </reaction>
</comment>
<evidence type="ECO:0000256" key="5">
    <source>
        <dbReference type="ARBA" id="ARBA00031445"/>
    </source>
</evidence>
<proteinExistence type="inferred from homology"/>
<keyword evidence="7" id="KW-0472">Membrane</keyword>
<dbReference type="SUPFAM" id="SSF53756">
    <property type="entry name" value="UDP-Glycosyltransferase/glycogen phosphorylase"/>
    <property type="match status" value="1"/>
</dbReference>
<evidence type="ECO:0000256" key="7">
    <source>
        <dbReference type="RuleBase" id="RU365103"/>
    </source>
</evidence>
<keyword evidence="7" id="KW-1003">Cell membrane</keyword>
<reference evidence="10" key="1">
    <citation type="journal article" date="2019" name="Int. J. Syst. Evol. Microbiol.">
        <title>The Global Catalogue of Microorganisms (GCM) 10K type strain sequencing project: providing services to taxonomists for standard genome sequencing and annotation.</title>
        <authorList>
            <consortium name="The Broad Institute Genomics Platform"/>
            <consortium name="The Broad Institute Genome Sequencing Center for Infectious Disease"/>
            <person name="Wu L."/>
            <person name="Ma J."/>
        </authorList>
    </citation>
    <scope>NUCLEOTIDE SEQUENCE [LARGE SCALE GENOMIC DNA]</scope>
    <source>
        <strain evidence="10">JCM 17759</strain>
    </source>
</reference>
<evidence type="ECO:0000259" key="8">
    <source>
        <dbReference type="Pfam" id="PF04413"/>
    </source>
</evidence>
<feature type="transmembrane region" description="Helical" evidence="7">
    <location>
        <begin position="6"/>
        <end position="23"/>
    </location>
</feature>
<evidence type="ECO:0000256" key="3">
    <source>
        <dbReference type="ARBA" id="ARBA00019077"/>
    </source>
</evidence>
<keyword evidence="10" id="KW-1185">Reference proteome</keyword>
<dbReference type="InterPro" id="IPR038107">
    <property type="entry name" value="Glycos_transf_N_sf"/>
</dbReference>
<dbReference type="GO" id="GO:0016740">
    <property type="term" value="F:transferase activity"/>
    <property type="evidence" value="ECO:0007669"/>
    <property type="project" value="UniProtKB-KW"/>
</dbReference>
<comment type="function">
    <text evidence="7">Involved in lipopolysaccharide (LPS) biosynthesis. Catalyzes the transfer of 3-deoxy-D-manno-octulosonate (Kdo) residue(s) from CMP-Kdo to lipid IV(A), the tetraacyldisaccharide-1,4'-bisphosphate precursor of lipid A.</text>
</comment>
<sequence>MFANLLYATALFLLSPVVMYRMIRHGRYRRGVREKLWGISKSHAGSLTAGKPAIWLHAVSVGEVNLISGLVKRLKTTHPEHQVVVSTSTDTGYDLAVKLYGANRVFFCPLDFSWAVKRTLRNLSPDMLVLAELELWPNLIRIATNQGCPVMVANARLSQRSAAGYQRFAFLTEATFARLAWVGAQNEQTAQRFVACGTAADRIETTGSIKFDNAPNNRETVDVQSRIQWAGIDPWNRVWVVGSTQPGEETMAIKIYKSLVSEHPELRLVLVPRHVERFDAVANLVSNAGLNVHRRSVDRSLHETSWDADTVILVDTIGELRHWWGVSQIATVGGSFGSRGGQNMLEPGAYGSAVSFGPDTKNFKEIANQLIEAGGAVRVADAPQLQQFVERCLTDIPSADALGRAARRVIAEHQGATQRTVDALQQRLRETGQKQRAA</sequence>
<dbReference type="EC" id="2.4.99.12" evidence="2 7"/>
<dbReference type="InterPro" id="IPR007507">
    <property type="entry name" value="Glycos_transf_N"/>
</dbReference>
<keyword evidence="7" id="KW-1133">Transmembrane helix</keyword>
<evidence type="ECO:0000313" key="10">
    <source>
        <dbReference type="Proteomes" id="UP001500840"/>
    </source>
</evidence>
<dbReference type="Gene3D" id="3.40.50.2000">
    <property type="entry name" value="Glycogen Phosphorylase B"/>
    <property type="match status" value="1"/>
</dbReference>
<name>A0ABP8NVP6_9BACT</name>
<evidence type="ECO:0000256" key="4">
    <source>
        <dbReference type="ARBA" id="ARBA00022679"/>
    </source>
</evidence>
<organism evidence="9 10">
    <name type="scientific">Novipirellula rosea</name>
    <dbReference type="NCBI Taxonomy" id="1031540"/>
    <lineage>
        <taxon>Bacteria</taxon>
        <taxon>Pseudomonadati</taxon>
        <taxon>Planctomycetota</taxon>
        <taxon>Planctomycetia</taxon>
        <taxon>Pirellulales</taxon>
        <taxon>Pirellulaceae</taxon>
        <taxon>Novipirellula</taxon>
    </lineage>
</organism>
<evidence type="ECO:0000313" key="9">
    <source>
        <dbReference type="EMBL" id="GAA4472117.1"/>
    </source>
</evidence>
<gene>
    <name evidence="9" type="ORF">GCM10023156_67900</name>
</gene>
<evidence type="ECO:0000256" key="6">
    <source>
        <dbReference type="ARBA" id="ARBA00049183"/>
    </source>
</evidence>